<comment type="caution">
    <text evidence="2">The sequence shown here is derived from an EMBL/GenBank/DDBJ whole genome shotgun (WGS) entry which is preliminary data.</text>
</comment>
<feature type="transmembrane region" description="Helical" evidence="1">
    <location>
        <begin position="118"/>
        <end position="136"/>
    </location>
</feature>
<keyword evidence="1" id="KW-0472">Membrane</keyword>
<gene>
    <name evidence="2" type="ORF">J41TS12_40460</name>
</gene>
<sequence>MKGLLANNLYSMQENIKLSLYITLPMAFVPLLEASMISMIVAMQVFMFISNMGASLKMDETSGWNKWEITMPVSRKTIINAKYISFILLILMGLAVSLVTVVLLSLQNEFNDTLIFGYSYGLPLSISTAAIAYPLILKLGAEKSDTLLITAGGLSVGLQLLVWYLLHLSDSTITYRSPVVGQVSLAIALVMFVLSYFLSVRIHRNKEF</sequence>
<keyword evidence="1" id="KW-0812">Transmembrane</keyword>
<organism evidence="2 3">
    <name type="scientific">Paenibacillus antibioticophila</name>
    <dbReference type="NCBI Taxonomy" id="1274374"/>
    <lineage>
        <taxon>Bacteria</taxon>
        <taxon>Bacillati</taxon>
        <taxon>Bacillota</taxon>
        <taxon>Bacilli</taxon>
        <taxon>Bacillales</taxon>
        <taxon>Paenibacillaceae</taxon>
        <taxon>Paenibacillus</taxon>
    </lineage>
</organism>
<dbReference type="Proteomes" id="UP000681162">
    <property type="component" value="Unassembled WGS sequence"/>
</dbReference>
<dbReference type="Pfam" id="PF13346">
    <property type="entry name" value="ABC2_membrane_5"/>
    <property type="match status" value="1"/>
</dbReference>
<dbReference type="OrthoDB" id="1655186at2"/>
<keyword evidence="1" id="KW-1133">Transmembrane helix</keyword>
<accession>A0A919XZF6</accession>
<evidence type="ECO:0008006" key="4">
    <source>
        <dbReference type="Google" id="ProtNLM"/>
    </source>
</evidence>
<proteinExistence type="predicted"/>
<dbReference type="RefSeq" id="WP_044481509.1">
    <property type="nucleotide sequence ID" value="NZ_BORR01000019.1"/>
</dbReference>
<name>A0A919XZF6_9BACL</name>
<keyword evidence="3" id="KW-1185">Reference proteome</keyword>
<feature type="transmembrane region" description="Helical" evidence="1">
    <location>
        <begin position="179"/>
        <end position="198"/>
    </location>
</feature>
<evidence type="ECO:0000313" key="3">
    <source>
        <dbReference type="Proteomes" id="UP000681162"/>
    </source>
</evidence>
<dbReference type="AlphaFoldDB" id="A0A919XZF6"/>
<evidence type="ECO:0000313" key="2">
    <source>
        <dbReference type="EMBL" id="GIO39185.1"/>
    </source>
</evidence>
<feature type="transmembrane region" description="Helical" evidence="1">
    <location>
        <begin position="20"/>
        <end position="49"/>
    </location>
</feature>
<dbReference type="EMBL" id="BORR01000019">
    <property type="protein sequence ID" value="GIO39185.1"/>
    <property type="molecule type" value="Genomic_DNA"/>
</dbReference>
<feature type="transmembrane region" description="Helical" evidence="1">
    <location>
        <begin position="83"/>
        <end position="106"/>
    </location>
</feature>
<protein>
    <recommendedName>
        <fullName evidence="4">ABC-2 transporter permease</fullName>
    </recommendedName>
</protein>
<feature type="transmembrane region" description="Helical" evidence="1">
    <location>
        <begin position="148"/>
        <end position="167"/>
    </location>
</feature>
<dbReference type="InterPro" id="IPR025699">
    <property type="entry name" value="ABC2_memb-like"/>
</dbReference>
<reference evidence="2 3" key="1">
    <citation type="submission" date="2021-03" db="EMBL/GenBank/DDBJ databases">
        <title>Antimicrobial resistance genes in bacteria isolated from Japanese honey, and their potential for conferring macrolide and lincosamide resistance in the American foulbrood pathogen Paenibacillus larvae.</title>
        <authorList>
            <person name="Okamoto M."/>
            <person name="Kumagai M."/>
            <person name="Kanamori H."/>
            <person name="Takamatsu D."/>
        </authorList>
    </citation>
    <scope>NUCLEOTIDE SEQUENCE [LARGE SCALE GENOMIC DNA]</scope>
    <source>
        <strain evidence="2 3">J41TS12</strain>
    </source>
</reference>
<evidence type="ECO:0000256" key="1">
    <source>
        <dbReference type="SAM" id="Phobius"/>
    </source>
</evidence>